<comment type="caution">
    <text evidence="3">The sequence shown here is derived from an EMBL/GenBank/DDBJ whole genome shotgun (WGS) entry which is preliminary data.</text>
</comment>
<dbReference type="PROSITE" id="PS00903">
    <property type="entry name" value="CYT_DCMP_DEAMINASES_1"/>
    <property type="match status" value="1"/>
</dbReference>
<dbReference type="EMBL" id="CAFZ01000076">
    <property type="protein sequence ID" value="CCA70241.1"/>
    <property type="molecule type" value="Genomic_DNA"/>
</dbReference>
<feature type="region of interest" description="Disordered" evidence="1">
    <location>
        <begin position="53"/>
        <end position="72"/>
    </location>
</feature>
<dbReference type="InterPro" id="IPR057517">
    <property type="entry name" value="SsdA-like_C"/>
</dbReference>
<dbReference type="GO" id="GO:0006139">
    <property type="term" value="P:nucleobase-containing compound metabolic process"/>
    <property type="evidence" value="ECO:0007669"/>
    <property type="project" value="UniProtKB-ARBA"/>
</dbReference>
<evidence type="ECO:0000313" key="4">
    <source>
        <dbReference type="Proteomes" id="UP000007148"/>
    </source>
</evidence>
<accession>G4TFZ2</accession>
<dbReference type="GO" id="GO:0008270">
    <property type="term" value="F:zinc ion binding"/>
    <property type="evidence" value="ECO:0007669"/>
    <property type="project" value="InterPro"/>
</dbReference>
<sequence>MPRSQTEITEYTLLALQKTKWGHSEWPEHRHDGRKRGRYHACHAEMQALAFLDEENDSSHSAPGKGLHSPDATLLVTSKPCEVCDNNLKNFCQGRHMILRVVYPQYHDNESDAYPYRRLNNEPDGGSKYRDDLD</sequence>
<feature type="domain" description="Single-strand DNA deaminase toxin A-like C-terminal" evidence="2">
    <location>
        <begin position="22"/>
        <end position="48"/>
    </location>
</feature>
<organism evidence="3 4">
    <name type="scientific">Serendipita indica (strain DSM 11827)</name>
    <name type="common">Root endophyte fungus</name>
    <name type="synonym">Piriformospora indica</name>
    <dbReference type="NCBI Taxonomy" id="1109443"/>
    <lineage>
        <taxon>Eukaryota</taxon>
        <taxon>Fungi</taxon>
        <taxon>Dikarya</taxon>
        <taxon>Basidiomycota</taxon>
        <taxon>Agaricomycotina</taxon>
        <taxon>Agaricomycetes</taxon>
        <taxon>Sebacinales</taxon>
        <taxon>Serendipitaceae</taxon>
        <taxon>Serendipita</taxon>
    </lineage>
</organism>
<proteinExistence type="predicted"/>
<evidence type="ECO:0000313" key="3">
    <source>
        <dbReference type="EMBL" id="CCA70241.1"/>
    </source>
</evidence>
<gene>
    <name evidence="3" type="ORF">PIIN_04180</name>
</gene>
<dbReference type="InParanoid" id="G4TFZ2"/>
<keyword evidence="4" id="KW-1185">Reference proteome</keyword>
<dbReference type="Proteomes" id="UP000007148">
    <property type="component" value="Unassembled WGS sequence"/>
</dbReference>
<dbReference type="InterPro" id="IPR016193">
    <property type="entry name" value="Cytidine_deaminase-like"/>
</dbReference>
<dbReference type="SUPFAM" id="SSF53927">
    <property type="entry name" value="Cytidine deaminase-like"/>
    <property type="match status" value="1"/>
</dbReference>
<dbReference type="OrthoDB" id="341259at2759"/>
<reference evidence="3 4" key="1">
    <citation type="journal article" date="2011" name="PLoS Pathog.">
        <title>Endophytic Life Strategies Decoded by Genome and Transcriptome Analyses of the Mutualistic Root Symbiont Piriformospora indica.</title>
        <authorList>
            <person name="Zuccaro A."/>
            <person name="Lahrmann U."/>
            <person name="Guldener U."/>
            <person name="Langen G."/>
            <person name="Pfiffi S."/>
            <person name="Biedenkopf D."/>
            <person name="Wong P."/>
            <person name="Samans B."/>
            <person name="Grimm C."/>
            <person name="Basiewicz M."/>
            <person name="Murat C."/>
            <person name="Martin F."/>
            <person name="Kogel K.H."/>
        </authorList>
    </citation>
    <scope>NUCLEOTIDE SEQUENCE [LARGE SCALE GENOMIC DNA]</scope>
    <source>
        <strain evidence="3 4">DSM 11827</strain>
    </source>
</reference>
<evidence type="ECO:0000259" key="2">
    <source>
        <dbReference type="Pfam" id="PF24120"/>
    </source>
</evidence>
<dbReference type="AlphaFoldDB" id="G4TFZ2"/>
<feature type="region of interest" description="Disordered" evidence="1">
    <location>
        <begin position="112"/>
        <end position="134"/>
    </location>
</feature>
<dbReference type="GO" id="GO:0019239">
    <property type="term" value="F:deaminase activity"/>
    <property type="evidence" value="ECO:0007669"/>
    <property type="project" value="UniProtKB-ARBA"/>
</dbReference>
<dbReference type="HOGENOM" id="CLU_1897007_0_0_1"/>
<dbReference type="Gene3D" id="3.40.140.10">
    <property type="entry name" value="Cytidine Deaminase, domain 2"/>
    <property type="match status" value="1"/>
</dbReference>
<name>G4TFZ2_SERID</name>
<feature type="compositionally biased region" description="Basic and acidic residues" evidence="1">
    <location>
        <begin position="119"/>
        <end position="134"/>
    </location>
</feature>
<protein>
    <recommendedName>
        <fullName evidence="2">Single-strand DNA deaminase toxin A-like C-terminal domain-containing protein</fullName>
    </recommendedName>
</protein>
<dbReference type="Pfam" id="PF24120">
    <property type="entry name" value="SsdA_C"/>
    <property type="match status" value="1"/>
</dbReference>
<evidence type="ECO:0000256" key="1">
    <source>
        <dbReference type="SAM" id="MobiDB-lite"/>
    </source>
</evidence>
<dbReference type="InterPro" id="IPR016192">
    <property type="entry name" value="APOBEC/CMP_deaminase_Zn-bd"/>
</dbReference>